<dbReference type="FunFam" id="1.20.140.10:FF:000001">
    <property type="entry name" value="Acyl-CoA dehydrogenase"/>
    <property type="match status" value="1"/>
</dbReference>
<dbReference type="PANTHER" id="PTHR43884:SF12">
    <property type="entry name" value="ISOVALERYL-COA DEHYDROGENASE, MITOCHONDRIAL-RELATED"/>
    <property type="match status" value="1"/>
</dbReference>
<evidence type="ECO:0000256" key="6">
    <source>
        <dbReference type="ARBA" id="ARBA00022827"/>
    </source>
</evidence>
<evidence type="ECO:0000256" key="8">
    <source>
        <dbReference type="RuleBase" id="RU362125"/>
    </source>
</evidence>
<comment type="similarity">
    <text evidence="3 8">Belongs to the acyl-CoA dehydrogenase family.</text>
</comment>
<comment type="pathway">
    <text evidence="2">Amino-acid degradation; L-valine degradation.</text>
</comment>
<dbReference type="InterPro" id="IPR013786">
    <property type="entry name" value="AcylCoA_DH/ox_N"/>
</dbReference>
<evidence type="ECO:0000256" key="7">
    <source>
        <dbReference type="ARBA" id="ARBA00023002"/>
    </source>
</evidence>
<dbReference type="PIRSF" id="PIRSF016578">
    <property type="entry name" value="HsaA"/>
    <property type="match status" value="1"/>
</dbReference>
<proteinExistence type="inferred from homology"/>
<dbReference type="Gene3D" id="1.20.140.10">
    <property type="entry name" value="Butyryl-CoA Dehydrogenase, subunit A, domain 3"/>
    <property type="match status" value="1"/>
</dbReference>
<evidence type="ECO:0000256" key="5">
    <source>
        <dbReference type="ARBA" id="ARBA00022630"/>
    </source>
</evidence>
<dbReference type="InterPro" id="IPR009100">
    <property type="entry name" value="AcylCoA_DH/oxidase_NM_dom_sf"/>
</dbReference>
<dbReference type="PANTHER" id="PTHR43884">
    <property type="entry name" value="ACYL-COA DEHYDROGENASE"/>
    <property type="match status" value="1"/>
</dbReference>
<keyword evidence="4" id="KW-0101">Branched-chain amino acid catabolism</keyword>
<sequence length="381" mass="42028">MSLLYTEQQEELIKLVKDFAENEIKPYVEELDKKGETPAKELFKGAFEMGLHMVEIPEEYGGAGLDFETTAMIFEELAKVDAGYAITLVSTFVALRSVILSGSPEQARLFADIIEPGNFAAFTLTEPNAGTDVAAMKGTAVKDGDEYILNASKTFITNGEIADVYVVFFKTDKNAGNKGISAFIVERDRPGVTVGVHEDKMGLRLSNTSDVFFQDVRVPADHLIGREGQGFKIALNTLNLSRAFVGTLAVGIMQRALDEAIAYAQEREQFGRPIMKFQSVQGLIADMAIKTEAARALVNNTMRLMDQGDLVKKEGAITKTFVSDACQEVTSKAVQVFGGYGVIKDYPVEKLMRDCKVFQIFEGTNEIQRSTIARELDKEYK</sequence>
<dbReference type="InterPro" id="IPR037069">
    <property type="entry name" value="AcylCoA_DH/ox_N_sf"/>
</dbReference>
<dbReference type="Pfam" id="PF02770">
    <property type="entry name" value="Acyl-CoA_dh_M"/>
    <property type="match status" value="1"/>
</dbReference>
<keyword evidence="6 8" id="KW-0274">FAD</keyword>
<dbReference type="InterPro" id="IPR036250">
    <property type="entry name" value="AcylCo_DH-like_C"/>
</dbReference>
<comment type="cofactor">
    <cofactor evidence="1 8">
        <name>FAD</name>
        <dbReference type="ChEBI" id="CHEBI:57692"/>
    </cofactor>
</comment>
<reference evidence="12 13" key="1">
    <citation type="submission" date="2016-10" db="EMBL/GenBank/DDBJ databases">
        <authorList>
            <person name="de Groot N.N."/>
        </authorList>
    </citation>
    <scope>NUCLEOTIDE SEQUENCE [LARGE SCALE GENOMIC DNA]</scope>
    <source>
        <strain evidence="12 13">ATCC 51327</strain>
    </source>
</reference>
<dbReference type="GO" id="GO:0003995">
    <property type="term" value="F:acyl-CoA dehydrogenase activity"/>
    <property type="evidence" value="ECO:0007669"/>
    <property type="project" value="InterPro"/>
</dbReference>
<keyword evidence="5 8" id="KW-0285">Flavoprotein</keyword>
<feature type="domain" description="Acyl-CoA dehydrogenase/oxidase C-terminal" evidence="9">
    <location>
        <begin position="228"/>
        <end position="376"/>
    </location>
</feature>
<dbReference type="Gene3D" id="1.10.540.10">
    <property type="entry name" value="Acyl-CoA dehydrogenase/oxidase, N-terminal domain"/>
    <property type="match status" value="1"/>
</dbReference>
<feature type="domain" description="Acyl-CoA oxidase/dehydrogenase middle" evidence="10">
    <location>
        <begin position="121"/>
        <end position="216"/>
    </location>
</feature>
<evidence type="ECO:0000256" key="4">
    <source>
        <dbReference type="ARBA" id="ARBA00022456"/>
    </source>
</evidence>
<evidence type="ECO:0000259" key="9">
    <source>
        <dbReference type="Pfam" id="PF00441"/>
    </source>
</evidence>
<dbReference type="RefSeq" id="WP_089861807.1">
    <property type="nucleotide sequence ID" value="NZ_FOTI01000023.1"/>
</dbReference>
<dbReference type="SUPFAM" id="SSF56645">
    <property type="entry name" value="Acyl-CoA dehydrogenase NM domain-like"/>
    <property type="match status" value="1"/>
</dbReference>
<evidence type="ECO:0000256" key="2">
    <source>
        <dbReference type="ARBA" id="ARBA00005109"/>
    </source>
</evidence>
<dbReference type="Pfam" id="PF02771">
    <property type="entry name" value="Acyl-CoA_dh_N"/>
    <property type="match status" value="1"/>
</dbReference>
<dbReference type="AlphaFoldDB" id="A0A1I4JIK5"/>
<keyword evidence="13" id="KW-1185">Reference proteome</keyword>
<dbReference type="Gene3D" id="2.40.110.10">
    <property type="entry name" value="Butyryl-CoA Dehydrogenase, subunit A, domain 2"/>
    <property type="match status" value="1"/>
</dbReference>
<dbReference type="SUPFAM" id="SSF47203">
    <property type="entry name" value="Acyl-CoA dehydrogenase C-terminal domain-like"/>
    <property type="match status" value="1"/>
</dbReference>
<dbReference type="InterPro" id="IPR006089">
    <property type="entry name" value="Acyl-CoA_DH_CS"/>
</dbReference>
<accession>A0A1I4JIK5</accession>
<evidence type="ECO:0000256" key="1">
    <source>
        <dbReference type="ARBA" id="ARBA00001974"/>
    </source>
</evidence>
<evidence type="ECO:0000313" key="12">
    <source>
        <dbReference type="EMBL" id="SFL66400.1"/>
    </source>
</evidence>
<evidence type="ECO:0000313" key="13">
    <source>
        <dbReference type="Proteomes" id="UP000199006"/>
    </source>
</evidence>
<dbReference type="EMBL" id="FOTI01000023">
    <property type="protein sequence ID" value="SFL66400.1"/>
    <property type="molecule type" value="Genomic_DNA"/>
</dbReference>
<dbReference type="STRING" id="29563.SAMN02983006_01715"/>
<dbReference type="PROSITE" id="PS00073">
    <property type="entry name" value="ACYL_COA_DH_2"/>
    <property type="match status" value="1"/>
</dbReference>
<organism evidence="12 13">
    <name type="scientific">Halanaerobium salsuginis</name>
    <dbReference type="NCBI Taxonomy" id="29563"/>
    <lineage>
        <taxon>Bacteria</taxon>
        <taxon>Bacillati</taxon>
        <taxon>Bacillota</taxon>
        <taxon>Clostridia</taxon>
        <taxon>Halanaerobiales</taxon>
        <taxon>Halanaerobiaceae</taxon>
        <taxon>Halanaerobium</taxon>
    </lineage>
</organism>
<dbReference type="GO" id="GO:0050660">
    <property type="term" value="F:flavin adenine dinucleotide binding"/>
    <property type="evidence" value="ECO:0007669"/>
    <property type="project" value="InterPro"/>
</dbReference>
<evidence type="ECO:0000256" key="3">
    <source>
        <dbReference type="ARBA" id="ARBA00009347"/>
    </source>
</evidence>
<dbReference type="InterPro" id="IPR006091">
    <property type="entry name" value="Acyl-CoA_Oxase/DH_mid-dom"/>
</dbReference>
<keyword evidence="7 8" id="KW-0560">Oxidoreductase</keyword>
<dbReference type="FunFam" id="2.40.110.10:FF:000001">
    <property type="entry name" value="Acyl-CoA dehydrogenase, mitochondrial"/>
    <property type="match status" value="1"/>
</dbReference>
<dbReference type="InterPro" id="IPR046373">
    <property type="entry name" value="Acyl-CoA_Oxase/DH_mid-dom_sf"/>
</dbReference>
<dbReference type="GO" id="GO:0009083">
    <property type="term" value="P:branched-chain amino acid catabolic process"/>
    <property type="evidence" value="ECO:0007669"/>
    <property type="project" value="UniProtKB-KW"/>
</dbReference>
<evidence type="ECO:0000259" key="11">
    <source>
        <dbReference type="Pfam" id="PF02771"/>
    </source>
</evidence>
<dbReference type="Pfam" id="PF00441">
    <property type="entry name" value="Acyl-CoA_dh_1"/>
    <property type="match status" value="1"/>
</dbReference>
<feature type="domain" description="Acyl-CoA dehydrogenase/oxidase N-terminal" evidence="11">
    <location>
        <begin position="6"/>
        <end position="108"/>
    </location>
</feature>
<protein>
    <submittedName>
        <fullName evidence="12">Acyl-CoA dehydrogenase</fullName>
    </submittedName>
</protein>
<dbReference type="InterPro" id="IPR009075">
    <property type="entry name" value="AcylCo_DH/oxidase_C"/>
</dbReference>
<name>A0A1I4JIK5_9FIRM</name>
<dbReference type="Proteomes" id="UP000199006">
    <property type="component" value="Unassembled WGS sequence"/>
</dbReference>
<dbReference type="OrthoDB" id="9802447at2"/>
<evidence type="ECO:0000259" key="10">
    <source>
        <dbReference type="Pfam" id="PF02770"/>
    </source>
</evidence>
<gene>
    <name evidence="12" type="ORF">SAMN02983006_01715</name>
</gene>